<name>A0A5A9GKJ2_AZOLI</name>
<reference evidence="6 7" key="1">
    <citation type="submission" date="2019-08" db="EMBL/GenBank/DDBJ databases">
        <authorList>
            <person name="Grouzdev D."/>
            <person name="Tikhonova E."/>
            <person name="Kravchenko I."/>
        </authorList>
    </citation>
    <scope>NUCLEOTIDE SEQUENCE [LARGE SCALE GENOMIC DNA]</scope>
    <source>
        <strain evidence="6 7">59b</strain>
    </source>
</reference>
<evidence type="ECO:0000313" key="6">
    <source>
        <dbReference type="EMBL" id="KAA0594887.1"/>
    </source>
</evidence>
<accession>A0A5A9GKJ2</accession>
<dbReference type="PANTHER" id="PTHR38776">
    <property type="entry name" value="MLTA-INTERACTING PROTEIN-RELATED"/>
    <property type="match status" value="1"/>
</dbReference>
<dbReference type="EMBL" id="VTTN01000007">
    <property type="protein sequence ID" value="KAA0594887.1"/>
    <property type="molecule type" value="Genomic_DNA"/>
</dbReference>
<evidence type="ECO:0000256" key="4">
    <source>
        <dbReference type="ARBA" id="ARBA00023136"/>
    </source>
</evidence>
<evidence type="ECO:0000256" key="1">
    <source>
        <dbReference type="ARBA" id="ARBA00004442"/>
    </source>
</evidence>
<evidence type="ECO:0000256" key="2">
    <source>
        <dbReference type="ARBA" id="ARBA00005722"/>
    </source>
</evidence>
<dbReference type="OrthoDB" id="5462484at2"/>
<keyword evidence="4" id="KW-0472">Membrane</keyword>
<sequence>MVLCSFKEKRMPQLASRCLPRRPRSMARLRPGAAGLLGLCGALLSVPAGAADFWDLDWLVGTAGEPATVTLGVGGILRPDYEGARHMGVDPVPVIEIDKLFHGRLFLSTVDGVGVNLLSEGPLKLKAAVNYSGGRDSGDNDRLRGLDDIEGAAVVSAKLSYDLDPVTTTLDVTHRFGSDSGTQFVLGAAYGFSPIRDLKLSLGGRVSFADGRYQNAFFGVGDREAARATALGNPMTAYKAEGGFHDVGLKLSGTYSLSDSWLLSGAVGATLLVGDAADSPLTERKLQPTAYLGLAYRF</sequence>
<keyword evidence="3" id="KW-0732">Signal</keyword>
<proteinExistence type="inferred from homology"/>
<dbReference type="GO" id="GO:0009279">
    <property type="term" value="C:cell outer membrane"/>
    <property type="evidence" value="ECO:0007669"/>
    <property type="project" value="UniProtKB-SubCell"/>
</dbReference>
<protein>
    <submittedName>
        <fullName evidence="6">MipA/OmpV family protein</fullName>
    </submittedName>
</protein>
<comment type="subcellular location">
    <subcellularLocation>
        <location evidence="1">Cell outer membrane</location>
    </subcellularLocation>
</comment>
<dbReference type="InterPro" id="IPR010583">
    <property type="entry name" value="MipA"/>
</dbReference>
<keyword evidence="5" id="KW-0998">Cell outer membrane</keyword>
<comment type="similarity">
    <text evidence="2">Belongs to the MipA/OmpV family.</text>
</comment>
<evidence type="ECO:0000313" key="7">
    <source>
        <dbReference type="Proteomes" id="UP000324927"/>
    </source>
</evidence>
<evidence type="ECO:0000256" key="3">
    <source>
        <dbReference type="ARBA" id="ARBA00022729"/>
    </source>
</evidence>
<keyword evidence="7" id="KW-1185">Reference proteome</keyword>
<comment type="caution">
    <text evidence="6">The sequence shown here is derived from an EMBL/GenBank/DDBJ whole genome shotgun (WGS) entry which is preliminary data.</text>
</comment>
<gene>
    <name evidence="6" type="ORF">FZ942_18965</name>
</gene>
<evidence type="ECO:0000256" key="5">
    <source>
        <dbReference type="ARBA" id="ARBA00023237"/>
    </source>
</evidence>
<dbReference type="PANTHER" id="PTHR38776:SF1">
    <property type="entry name" value="MLTA-INTERACTING PROTEIN-RELATED"/>
    <property type="match status" value="1"/>
</dbReference>
<dbReference type="AlphaFoldDB" id="A0A5A9GKJ2"/>
<organism evidence="6 7">
    <name type="scientific">Azospirillum lipoferum</name>
    <dbReference type="NCBI Taxonomy" id="193"/>
    <lineage>
        <taxon>Bacteria</taxon>
        <taxon>Pseudomonadati</taxon>
        <taxon>Pseudomonadota</taxon>
        <taxon>Alphaproteobacteria</taxon>
        <taxon>Rhodospirillales</taxon>
        <taxon>Azospirillaceae</taxon>
        <taxon>Azospirillum</taxon>
    </lineage>
</organism>
<dbReference type="Proteomes" id="UP000324927">
    <property type="component" value="Unassembled WGS sequence"/>
</dbReference>
<dbReference type="Pfam" id="PF06629">
    <property type="entry name" value="MipA"/>
    <property type="match status" value="1"/>
</dbReference>